<keyword evidence="2" id="KW-1185">Reference proteome</keyword>
<accession>A0A6A5XL62</accession>
<organism evidence="1 2">
    <name type="scientific">Aaosphaeria arxii CBS 175.79</name>
    <dbReference type="NCBI Taxonomy" id="1450172"/>
    <lineage>
        <taxon>Eukaryota</taxon>
        <taxon>Fungi</taxon>
        <taxon>Dikarya</taxon>
        <taxon>Ascomycota</taxon>
        <taxon>Pezizomycotina</taxon>
        <taxon>Dothideomycetes</taxon>
        <taxon>Pleosporomycetidae</taxon>
        <taxon>Pleosporales</taxon>
        <taxon>Pleosporales incertae sedis</taxon>
        <taxon>Aaosphaeria</taxon>
    </lineage>
</organism>
<proteinExistence type="predicted"/>
<reference evidence="1" key="1">
    <citation type="journal article" date="2020" name="Stud. Mycol.">
        <title>101 Dothideomycetes genomes: a test case for predicting lifestyles and emergence of pathogens.</title>
        <authorList>
            <person name="Haridas S."/>
            <person name="Albert R."/>
            <person name="Binder M."/>
            <person name="Bloem J."/>
            <person name="Labutti K."/>
            <person name="Salamov A."/>
            <person name="Andreopoulos B."/>
            <person name="Baker S."/>
            <person name="Barry K."/>
            <person name="Bills G."/>
            <person name="Bluhm B."/>
            <person name="Cannon C."/>
            <person name="Castanera R."/>
            <person name="Culley D."/>
            <person name="Daum C."/>
            <person name="Ezra D."/>
            <person name="Gonzalez J."/>
            <person name="Henrissat B."/>
            <person name="Kuo A."/>
            <person name="Liang C."/>
            <person name="Lipzen A."/>
            <person name="Lutzoni F."/>
            <person name="Magnuson J."/>
            <person name="Mondo S."/>
            <person name="Nolan M."/>
            <person name="Ohm R."/>
            <person name="Pangilinan J."/>
            <person name="Park H.-J."/>
            <person name="Ramirez L."/>
            <person name="Alfaro M."/>
            <person name="Sun H."/>
            <person name="Tritt A."/>
            <person name="Yoshinaga Y."/>
            <person name="Zwiers L.-H."/>
            <person name="Turgeon B."/>
            <person name="Goodwin S."/>
            <person name="Spatafora J."/>
            <person name="Crous P."/>
            <person name="Grigoriev I."/>
        </authorList>
    </citation>
    <scope>NUCLEOTIDE SEQUENCE</scope>
    <source>
        <strain evidence="1">CBS 175.79</strain>
    </source>
</reference>
<sequence length="155" mass="17660">MTAPVVIDTWITWNEAGEITQYDAVFRWFGHLLQTLLGSVDQDPMAAAKKAAQTLATSVCNAHTSHCNGTNSQYASQDECMRFLTEEIRMGQSFELGRNTLLCRNMHEIMLKYRPDVHCPHVGRSGGGMCDDNTSYFKRVQEKYYTISPWIPEQF</sequence>
<dbReference type="AlphaFoldDB" id="A0A6A5XL62"/>
<gene>
    <name evidence="1" type="ORF">BU24DRAFT_425032</name>
</gene>
<evidence type="ECO:0000313" key="2">
    <source>
        <dbReference type="Proteomes" id="UP000799778"/>
    </source>
</evidence>
<dbReference type="EMBL" id="ML978071">
    <property type="protein sequence ID" value="KAF2014028.1"/>
    <property type="molecule type" value="Genomic_DNA"/>
</dbReference>
<protein>
    <submittedName>
        <fullName evidence="1">Uncharacterized protein</fullName>
    </submittedName>
</protein>
<dbReference type="RefSeq" id="XP_033382367.1">
    <property type="nucleotide sequence ID" value="XM_033528642.1"/>
</dbReference>
<dbReference type="GeneID" id="54286039"/>
<dbReference type="Proteomes" id="UP000799778">
    <property type="component" value="Unassembled WGS sequence"/>
</dbReference>
<evidence type="ECO:0000313" key="1">
    <source>
        <dbReference type="EMBL" id="KAF2014028.1"/>
    </source>
</evidence>
<dbReference type="OrthoDB" id="10010954at2759"/>
<name>A0A6A5XL62_9PLEO</name>